<sequence>MARRLAALAAALSLVAVVPARAEDKPVLTVYTYESFTPDWGPGPRIEAAFERTCACDLRFVGLEDGVSILNRLKLEGASTQADVVLGLTAELVPEAKATGLLAPSGVDLSALTVPGGFGDDTFVPFDRLDLAFVYDSEAVEDPATSLDALVNGDPDEKIAIQDPRTSTPGLALLLWVKAVYGDRAEEAWTKLSRRILTVTPGWSESYGLFTKGEVPIVLSYTTSPTYHEIEEKTDRYKAMRFAEGHYRQVELAARLKASPHADLAESFLRFLVSPEVQSILPVTNWALPVAATAEPLPAAFGNVVQPPKPLEIPAEEVARQRSGWTEEWLRAMARR</sequence>
<evidence type="ECO:0000256" key="4">
    <source>
        <dbReference type="ARBA" id="ARBA00022729"/>
    </source>
</evidence>
<keyword evidence="3" id="KW-0813">Transport</keyword>
<protein>
    <submittedName>
        <fullName evidence="7">Thiamine transport system substrate-binding protein</fullName>
    </submittedName>
</protein>
<evidence type="ECO:0000313" key="7">
    <source>
        <dbReference type="EMBL" id="SDO19385.1"/>
    </source>
</evidence>
<dbReference type="PANTHER" id="PTHR30006:SF3">
    <property type="entry name" value="THIAMINE-BINDING PERIPLASMIC PROTEIN"/>
    <property type="match status" value="1"/>
</dbReference>
<gene>
    <name evidence="7" type="ORF">SAMN05192530_104135</name>
</gene>
<accession>A0A1H0HJL4</accession>
<dbReference type="OrthoDB" id="8013425at2"/>
<dbReference type="AlphaFoldDB" id="A0A1H0HJL4"/>
<keyword evidence="5" id="KW-0574">Periplasm</keyword>
<dbReference type="EMBL" id="FNIT01000004">
    <property type="protein sequence ID" value="SDO19385.1"/>
    <property type="molecule type" value="Genomic_DNA"/>
</dbReference>
<dbReference type="NCBIfam" id="TIGR01276">
    <property type="entry name" value="thiB"/>
    <property type="match status" value="1"/>
</dbReference>
<dbReference type="GO" id="GO:0015888">
    <property type="term" value="P:thiamine transport"/>
    <property type="evidence" value="ECO:0007669"/>
    <property type="project" value="InterPro"/>
</dbReference>
<evidence type="ECO:0000256" key="2">
    <source>
        <dbReference type="ARBA" id="ARBA00008520"/>
    </source>
</evidence>
<evidence type="ECO:0000256" key="3">
    <source>
        <dbReference type="ARBA" id="ARBA00022448"/>
    </source>
</evidence>
<dbReference type="Gene3D" id="3.40.190.10">
    <property type="entry name" value="Periplasmic binding protein-like II"/>
    <property type="match status" value="2"/>
</dbReference>
<dbReference type="NCBIfam" id="TIGR01254">
    <property type="entry name" value="sfuA"/>
    <property type="match status" value="1"/>
</dbReference>
<dbReference type="GO" id="GO:0030976">
    <property type="term" value="F:thiamine pyrophosphate binding"/>
    <property type="evidence" value="ECO:0007669"/>
    <property type="project" value="TreeGrafter"/>
</dbReference>
<keyword evidence="8" id="KW-1185">Reference proteome</keyword>
<feature type="chain" id="PRO_5011518472" evidence="6">
    <location>
        <begin position="23"/>
        <end position="336"/>
    </location>
</feature>
<feature type="signal peptide" evidence="6">
    <location>
        <begin position="1"/>
        <end position="22"/>
    </location>
</feature>
<evidence type="ECO:0000313" key="8">
    <source>
        <dbReference type="Proteomes" id="UP000198793"/>
    </source>
</evidence>
<comment type="subcellular location">
    <subcellularLocation>
        <location evidence="1">Periplasm</location>
    </subcellularLocation>
</comment>
<dbReference type="CDD" id="cd13545">
    <property type="entry name" value="PBP2_TbpA"/>
    <property type="match status" value="1"/>
</dbReference>
<evidence type="ECO:0000256" key="5">
    <source>
        <dbReference type="ARBA" id="ARBA00022764"/>
    </source>
</evidence>
<reference evidence="7 8" key="1">
    <citation type="submission" date="2016-10" db="EMBL/GenBank/DDBJ databases">
        <authorList>
            <person name="de Groot N.N."/>
        </authorList>
    </citation>
    <scope>NUCLEOTIDE SEQUENCE [LARGE SCALE GENOMIC DNA]</scope>
    <source>
        <strain evidence="8">L7-484,KACC 16230,DSM 25025</strain>
    </source>
</reference>
<dbReference type="SUPFAM" id="SSF53850">
    <property type="entry name" value="Periplasmic binding protein-like II"/>
    <property type="match status" value="1"/>
</dbReference>
<dbReference type="Proteomes" id="UP000198793">
    <property type="component" value="Unassembled WGS sequence"/>
</dbReference>
<comment type="similarity">
    <text evidence="2">Belongs to the bacterial solute-binding protein 1 family.</text>
</comment>
<dbReference type="InterPro" id="IPR005967">
    <property type="entry name" value="ThiB"/>
</dbReference>
<proteinExistence type="inferred from homology"/>
<organism evidence="7 8">
    <name type="scientific">Aureimonas jatrophae</name>
    <dbReference type="NCBI Taxonomy" id="1166073"/>
    <lineage>
        <taxon>Bacteria</taxon>
        <taxon>Pseudomonadati</taxon>
        <taxon>Pseudomonadota</taxon>
        <taxon>Alphaproteobacteria</taxon>
        <taxon>Hyphomicrobiales</taxon>
        <taxon>Aurantimonadaceae</taxon>
        <taxon>Aureimonas</taxon>
    </lineage>
</organism>
<dbReference type="Pfam" id="PF13531">
    <property type="entry name" value="SBP_bac_11"/>
    <property type="match status" value="1"/>
</dbReference>
<dbReference type="InterPro" id="IPR005948">
    <property type="entry name" value="ThiB-like"/>
</dbReference>
<dbReference type="PANTHER" id="PTHR30006">
    <property type="entry name" value="THIAMINE-BINDING PERIPLASMIC PROTEIN-RELATED"/>
    <property type="match status" value="1"/>
</dbReference>
<evidence type="ECO:0000256" key="1">
    <source>
        <dbReference type="ARBA" id="ARBA00004418"/>
    </source>
</evidence>
<dbReference type="STRING" id="1166073.SAMN05192530_104135"/>
<dbReference type="GO" id="GO:0030288">
    <property type="term" value="C:outer membrane-bounded periplasmic space"/>
    <property type="evidence" value="ECO:0007669"/>
    <property type="project" value="InterPro"/>
</dbReference>
<dbReference type="RefSeq" id="WP_090672905.1">
    <property type="nucleotide sequence ID" value="NZ_FNIT01000004.1"/>
</dbReference>
<dbReference type="GO" id="GO:0030975">
    <property type="term" value="F:thiamine binding"/>
    <property type="evidence" value="ECO:0007669"/>
    <property type="project" value="InterPro"/>
</dbReference>
<evidence type="ECO:0000256" key="6">
    <source>
        <dbReference type="SAM" id="SignalP"/>
    </source>
</evidence>
<keyword evidence="4 6" id="KW-0732">Signal</keyword>
<name>A0A1H0HJL4_9HYPH</name>